<comment type="caution">
    <text evidence="2">The sequence shown here is derived from an EMBL/GenBank/DDBJ whole genome shotgun (WGS) entry which is preliminary data.</text>
</comment>
<dbReference type="EMBL" id="VWXF01000001">
    <property type="protein sequence ID" value="NIF20241.1"/>
    <property type="molecule type" value="Genomic_DNA"/>
</dbReference>
<proteinExistence type="predicted"/>
<dbReference type="InterPro" id="IPR011008">
    <property type="entry name" value="Dimeric_a/b-barrel"/>
</dbReference>
<dbReference type="SUPFAM" id="SSF54909">
    <property type="entry name" value="Dimeric alpha+beta barrel"/>
    <property type="match status" value="1"/>
</dbReference>
<gene>
    <name evidence="2" type="ORF">F3J40_01225</name>
</gene>
<evidence type="ECO:0000313" key="2">
    <source>
        <dbReference type="EMBL" id="NIF20241.1"/>
    </source>
</evidence>
<accession>A0ABX0R4A4</accession>
<dbReference type="InterPro" id="IPR007138">
    <property type="entry name" value="ABM_dom"/>
</dbReference>
<dbReference type="PROSITE" id="PS51725">
    <property type="entry name" value="ABM"/>
    <property type="match status" value="1"/>
</dbReference>
<name>A0ABX0R4A4_9GAMM</name>
<dbReference type="Proteomes" id="UP001515683">
    <property type="component" value="Unassembled WGS sequence"/>
</dbReference>
<protein>
    <submittedName>
        <fullName evidence="2">Antibiotic biosynthesis monooxygenase</fullName>
    </submittedName>
</protein>
<organism evidence="2 3">
    <name type="scientific">Candidatus Pantoea multigeneris</name>
    <dbReference type="NCBI Taxonomy" id="2608357"/>
    <lineage>
        <taxon>Bacteria</taxon>
        <taxon>Pseudomonadati</taxon>
        <taxon>Pseudomonadota</taxon>
        <taxon>Gammaproteobacteria</taxon>
        <taxon>Enterobacterales</taxon>
        <taxon>Erwiniaceae</taxon>
        <taxon>Pantoea</taxon>
    </lineage>
</organism>
<dbReference type="RefSeq" id="WP_167012143.1">
    <property type="nucleotide sequence ID" value="NZ_VWXF01000001.1"/>
</dbReference>
<feature type="domain" description="ABM" evidence="1">
    <location>
        <begin position="2"/>
        <end position="91"/>
    </location>
</feature>
<keyword evidence="3" id="KW-1185">Reference proteome</keyword>
<evidence type="ECO:0000313" key="3">
    <source>
        <dbReference type="Proteomes" id="UP001515683"/>
    </source>
</evidence>
<sequence length="91" mass="9991">MYGVITQIKAVQGQRNALIAILQENQQGMAGCHSYLISRDLADSDSLWIYEVWDSKAAHVSSLQLLAVQDAIARARPVIGGLGHRFETEPV</sequence>
<dbReference type="GO" id="GO:0004497">
    <property type="term" value="F:monooxygenase activity"/>
    <property type="evidence" value="ECO:0007669"/>
    <property type="project" value="UniProtKB-KW"/>
</dbReference>
<keyword evidence="2" id="KW-0503">Monooxygenase</keyword>
<dbReference type="Gene3D" id="3.30.70.100">
    <property type="match status" value="1"/>
</dbReference>
<reference evidence="2 3" key="1">
    <citation type="journal article" date="2019" name="bioRxiv">
        <title>Bacteria contribute to plant secondary compound degradation in a generalist herbivore system.</title>
        <authorList>
            <person name="Francoeur C.B."/>
            <person name="Khadempour L."/>
            <person name="Moreira-Soto R.D."/>
            <person name="Gotting K."/>
            <person name="Book A.J."/>
            <person name="Pinto-Tomas A.A."/>
            <person name="Keefover-Ring K."/>
            <person name="Currie C.R."/>
        </authorList>
    </citation>
    <scope>NUCLEOTIDE SEQUENCE [LARGE SCALE GENOMIC DNA]</scope>
    <source>
        <strain evidence="2">Acro-835</strain>
    </source>
</reference>
<dbReference type="Pfam" id="PF03992">
    <property type="entry name" value="ABM"/>
    <property type="match status" value="1"/>
</dbReference>
<keyword evidence="2" id="KW-0560">Oxidoreductase</keyword>
<evidence type="ECO:0000259" key="1">
    <source>
        <dbReference type="PROSITE" id="PS51725"/>
    </source>
</evidence>